<keyword evidence="3" id="KW-1185">Reference proteome</keyword>
<proteinExistence type="predicted"/>
<reference evidence="2 3" key="1">
    <citation type="submission" date="2023-08" db="EMBL/GenBank/DDBJ databases">
        <title>Black Yeasts Isolated from many extreme environments.</title>
        <authorList>
            <person name="Coleine C."/>
            <person name="Stajich J.E."/>
            <person name="Selbmann L."/>
        </authorList>
    </citation>
    <scope>NUCLEOTIDE SEQUENCE [LARGE SCALE GENOMIC DNA]</scope>
    <source>
        <strain evidence="2 3">CCFEE 5792</strain>
    </source>
</reference>
<dbReference type="AlphaFoldDB" id="A0AAV9N4D3"/>
<dbReference type="PANTHER" id="PTHR40788">
    <property type="entry name" value="CLR5 DOMAIN-CONTAINING PROTEIN-RELATED"/>
    <property type="match status" value="1"/>
</dbReference>
<name>A0AAV9N4D3_9EURO</name>
<evidence type="ECO:0000313" key="3">
    <source>
        <dbReference type="Proteomes" id="UP001358417"/>
    </source>
</evidence>
<sequence length="307" mass="34764">MSNVFDRAGNPRVKMNGDLEKGELSRTDPQLYYILRLCQLETDAVKGTDLMKKLSNLHDTDFSTWERLQEREVASLGELAIITYFIQGLSATIGMPSLSEMNELKMKIDLQDFVVPIDDLLEPEMASKALTRLDQFIIENAEQVERREQIQAAEVAPTQLLATEPEPREKLVAERKQKEKTRPSHSSIFEIVAPAEEGLPFEEERPAVIKVRASTAGVFSALFAKAEARGSVSWTAFLSAMTDMGFSVRPRTGSVYTFFPPESMGASRWFTVHRPHKSDIEGYYAILYAKRLQRVYGWNENTFEVAD</sequence>
<evidence type="ECO:0000256" key="1">
    <source>
        <dbReference type="SAM" id="MobiDB-lite"/>
    </source>
</evidence>
<organism evidence="2 3">
    <name type="scientific">Exophiala bonariae</name>
    <dbReference type="NCBI Taxonomy" id="1690606"/>
    <lineage>
        <taxon>Eukaryota</taxon>
        <taxon>Fungi</taxon>
        <taxon>Dikarya</taxon>
        <taxon>Ascomycota</taxon>
        <taxon>Pezizomycotina</taxon>
        <taxon>Eurotiomycetes</taxon>
        <taxon>Chaetothyriomycetidae</taxon>
        <taxon>Chaetothyriales</taxon>
        <taxon>Herpotrichiellaceae</taxon>
        <taxon>Exophiala</taxon>
    </lineage>
</organism>
<protein>
    <submittedName>
        <fullName evidence="2">Uncharacterized protein</fullName>
    </submittedName>
</protein>
<feature type="region of interest" description="Disordered" evidence="1">
    <location>
        <begin position="1"/>
        <end position="20"/>
    </location>
</feature>
<dbReference type="RefSeq" id="XP_064703983.1">
    <property type="nucleotide sequence ID" value="XM_064849280.1"/>
</dbReference>
<gene>
    <name evidence="2" type="ORF">LTR84_005715</name>
</gene>
<evidence type="ECO:0000313" key="2">
    <source>
        <dbReference type="EMBL" id="KAK5048624.1"/>
    </source>
</evidence>
<dbReference type="GeneID" id="89973890"/>
<accession>A0AAV9N4D3</accession>
<dbReference type="Proteomes" id="UP001358417">
    <property type="component" value="Unassembled WGS sequence"/>
</dbReference>
<dbReference type="PANTHER" id="PTHR40788:SF1">
    <property type="entry name" value="IPA PROTEIN"/>
    <property type="match status" value="1"/>
</dbReference>
<dbReference type="EMBL" id="JAVRRD010000021">
    <property type="protein sequence ID" value="KAK5048624.1"/>
    <property type="molecule type" value="Genomic_DNA"/>
</dbReference>
<comment type="caution">
    <text evidence="2">The sequence shown here is derived from an EMBL/GenBank/DDBJ whole genome shotgun (WGS) entry which is preliminary data.</text>
</comment>